<dbReference type="Pfam" id="PF10483">
    <property type="entry name" value="Elong_Iki1"/>
    <property type="match status" value="1"/>
</dbReference>
<gene>
    <name evidence="9" type="ORF">CANARDRAFT_28623</name>
</gene>
<evidence type="ECO:0000256" key="5">
    <source>
        <dbReference type="ARBA" id="ARBA00020264"/>
    </source>
</evidence>
<dbReference type="EMBL" id="KV453854">
    <property type="protein sequence ID" value="ODV84881.1"/>
    <property type="molecule type" value="Genomic_DNA"/>
</dbReference>
<accession>A0A1E4SZJ7</accession>
<evidence type="ECO:0000256" key="8">
    <source>
        <dbReference type="ARBA" id="ARBA00023242"/>
    </source>
</evidence>
<keyword evidence="6" id="KW-0963">Cytoplasm</keyword>
<evidence type="ECO:0000256" key="1">
    <source>
        <dbReference type="ARBA" id="ARBA00004123"/>
    </source>
</evidence>
<reference evidence="10" key="1">
    <citation type="submission" date="2016-04" db="EMBL/GenBank/DDBJ databases">
        <title>Comparative genomics of biotechnologically important yeasts.</title>
        <authorList>
            <consortium name="DOE Joint Genome Institute"/>
            <person name="Riley R."/>
            <person name="Haridas S."/>
            <person name="Wolfe K.H."/>
            <person name="Lopes M.R."/>
            <person name="Hittinger C.T."/>
            <person name="Goker M."/>
            <person name="Salamov A."/>
            <person name="Wisecaver J."/>
            <person name="Long T.M."/>
            <person name="Aerts A.L."/>
            <person name="Barry K."/>
            <person name="Choi C."/>
            <person name="Clum A."/>
            <person name="Coughlan A.Y."/>
            <person name="Deshpande S."/>
            <person name="Douglass A.P."/>
            <person name="Hanson S.J."/>
            <person name="Klenk H.-P."/>
            <person name="Labutti K."/>
            <person name="Lapidus A."/>
            <person name="Lindquist E."/>
            <person name="Lipzen A."/>
            <person name="Meier-Kolthoff J.P."/>
            <person name="Ohm R.A."/>
            <person name="Otillar R.P."/>
            <person name="Pangilinan J."/>
            <person name="Peng Y."/>
            <person name="Rokas A."/>
            <person name="Rosa C.A."/>
            <person name="Scheuner C."/>
            <person name="Sibirny A.A."/>
            <person name="Slot J.C."/>
            <person name="Stielow J.B."/>
            <person name="Sun H."/>
            <person name="Kurtzman C.P."/>
            <person name="Blackwell M."/>
            <person name="Grigoriev I.V."/>
            <person name="Jeffries T.W."/>
        </authorList>
    </citation>
    <scope>NUCLEOTIDE SEQUENCE [LARGE SCALE GENOMIC DNA]</scope>
    <source>
        <strain evidence="10">NRRL YB-2248</strain>
    </source>
</reference>
<comment type="similarity">
    <text evidence="4">Belongs to the ELP5 family.</text>
</comment>
<dbReference type="CDD" id="cd19496">
    <property type="entry name" value="Elp5"/>
    <property type="match status" value="1"/>
</dbReference>
<dbReference type="AlphaFoldDB" id="A0A1E4SZJ7"/>
<dbReference type="InterPro" id="IPR019519">
    <property type="entry name" value="Elp5"/>
</dbReference>
<dbReference type="GO" id="GO:0000049">
    <property type="term" value="F:tRNA binding"/>
    <property type="evidence" value="ECO:0007669"/>
    <property type="project" value="TreeGrafter"/>
</dbReference>
<comment type="pathway">
    <text evidence="3">tRNA modification; 5-methoxycarbonylmethyl-2-thiouridine-tRNA biosynthesis.</text>
</comment>
<evidence type="ECO:0000256" key="4">
    <source>
        <dbReference type="ARBA" id="ARBA00009567"/>
    </source>
</evidence>
<evidence type="ECO:0000313" key="9">
    <source>
        <dbReference type="EMBL" id="ODV84881.1"/>
    </source>
</evidence>
<dbReference type="InterPro" id="IPR027417">
    <property type="entry name" value="P-loop_NTPase"/>
</dbReference>
<evidence type="ECO:0000313" key="10">
    <source>
        <dbReference type="Proteomes" id="UP000094801"/>
    </source>
</evidence>
<dbReference type="GO" id="GO:0005634">
    <property type="term" value="C:nucleus"/>
    <property type="evidence" value="ECO:0007669"/>
    <property type="project" value="UniProtKB-SubCell"/>
</dbReference>
<organism evidence="9 10">
    <name type="scientific">[Candida] arabinofermentans NRRL YB-2248</name>
    <dbReference type="NCBI Taxonomy" id="983967"/>
    <lineage>
        <taxon>Eukaryota</taxon>
        <taxon>Fungi</taxon>
        <taxon>Dikarya</taxon>
        <taxon>Ascomycota</taxon>
        <taxon>Saccharomycotina</taxon>
        <taxon>Pichiomycetes</taxon>
        <taxon>Pichiales</taxon>
        <taxon>Pichiaceae</taxon>
        <taxon>Ogataea</taxon>
        <taxon>Ogataea/Candida clade</taxon>
    </lineage>
</organism>
<dbReference type="STRING" id="983967.A0A1E4SZJ7"/>
<dbReference type="PANTHER" id="PTHR15641">
    <property type="entry name" value="ELONGATOR COMPLEX PROTEIN 5"/>
    <property type="match status" value="1"/>
</dbReference>
<protein>
    <recommendedName>
        <fullName evidence="5">Elongator complex protein 5</fullName>
    </recommendedName>
</protein>
<evidence type="ECO:0000256" key="2">
    <source>
        <dbReference type="ARBA" id="ARBA00004496"/>
    </source>
</evidence>
<name>A0A1E4SZJ7_9ASCO</name>
<keyword evidence="8" id="KW-0539">Nucleus</keyword>
<keyword evidence="10" id="KW-1185">Reference proteome</keyword>
<dbReference type="GO" id="GO:0033588">
    <property type="term" value="C:elongator holoenzyme complex"/>
    <property type="evidence" value="ECO:0007669"/>
    <property type="project" value="InterPro"/>
</dbReference>
<evidence type="ECO:0000256" key="6">
    <source>
        <dbReference type="ARBA" id="ARBA00022490"/>
    </source>
</evidence>
<proteinExistence type="inferred from homology"/>
<keyword evidence="7" id="KW-0819">tRNA processing</keyword>
<sequence length="298" mass="33904">MSSSAASSTVLLNRILTLKESSPFVLALDNIGQSSHYLTNEFIYKIKSTTSAPVSILYLSYETTNKPEYADEFLLCLGKPLSYIKDHLSKKQQITKTLIIVDSFNYITDDDLSEFLATLFSPNTTIYGTYHLSVPTVKNHQTPNLPSLLTRLQFVATTIFEIKPILIGIDEEEMEHAISNFDLPIDLSNSSKFEVELTYRRASGRSLIYQFTIDTITHTYELKQNDSQKDQSTNENELLENLTTFNLTTTQKQKLARDQVDLPFLEAQQSMGSMGGAIVYEFEKDDDYDEEDPYEDPF</sequence>
<dbReference type="PANTHER" id="PTHR15641:SF1">
    <property type="entry name" value="ELONGATOR COMPLEX PROTEIN 5"/>
    <property type="match status" value="1"/>
</dbReference>
<comment type="subcellular location">
    <subcellularLocation>
        <location evidence="2">Cytoplasm</location>
    </subcellularLocation>
    <subcellularLocation>
        <location evidence="1">Nucleus</location>
    </subcellularLocation>
</comment>
<dbReference type="OrthoDB" id="166907at2759"/>
<dbReference type="GO" id="GO:0005829">
    <property type="term" value="C:cytosol"/>
    <property type="evidence" value="ECO:0007669"/>
    <property type="project" value="TreeGrafter"/>
</dbReference>
<dbReference type="Proteomes" id="UP000094801">
    <property type="component" value="Unassembled WGS sequence"/>
</dbReference>
<dbReference type="UniPathway" id="UPA00988"/>
<evidence type="ECO:0000256" key="7">
    <source>
        <dbReference type="ARBA" id="ARBA00022694"/>
    </source>
</evidence>
<dbReference type="Gene3D" id="3.40.50.300">
    <property type="entry name" value="P-loop containing nucleotide triphosphate hydrolases"/>
    <property type="match status" value="1"/>
</dbReference>
<evidence type="ECO:0000256" key="3">
    <source>
        <dbReference type="ARBA" id="ARBA00005043"/>
    </source>
</evidence>
<dbReference type="GO" id="GO:0002098">
    <property type="term" value="P:tRNA wobble uridine modification"/>
    <property type="evidence" value="ECO:0007669"/>
    <property type="project" value="InterPro"/>
</dbReference>